<proteinExistence type="predicted"/>
<dbReference type="RefSeq" id="WP_079723062.1">
    <property type="nucleotide sequence ID" value="NZ_BMCL01000003.1"/>
</dbReference>
<dbReference type="OrthoDB" id="6048095at2"/>
<reference evidence="1 2" key="1">
    <citation type="submission" date="2017-02" db="EMBL/GenBank/DDBJ databases">
        <authorList>
            <person name="Peterson S.W."/>
        </authorList>
    </citation>
    <scope>NUCLEOTIDE SEQUENCE [LARGE SCALE GENOMIC DNA]</scope>
    <source>
        <strain evidence="1 2">P15</strain>
    </source>
</reference>
<organism evidence="1 2">
    <name type="scientific">Pseudoxanthomonas indica</name>
    <dbReference type="NCBI Taxonomy" id="428993"/>
    <lineage>
        <taxon>Bacteria</taxon>
        <taxon>Pseudomonadati</taxon>
        <taxon>Pseudomonadota</taxon>
        <taxon>Gammaproteobacteria</taxon>
        <taxon>Lysobacterales</taxon>
        <taxon>Lysobacteraceae</taxon>
        <taxon>Pseudoxanthomonas</taxon>
    </lineage>
</organism>
<dbReference type="Proteomes" id="UP000190341">
    <property type="component" value="Unassembled WGS sequence"/>
</dbReference>
<evidence type="ECO:0000313" key="1">
    <source>
        <dbReference type="EMBL" id="SKC48781.1"/>
    </source>
</evidence>
<dbReference type="STRING" id="428993.SAMN06296058_0683"/>
<dbReference type="EMBL" id="FUZV01000001">
    <property type="protein sequence ID" value="SKC48781.1"/>
    <property type="molecule type" value="Genomic_DNA"/>
</dbReference>
<dbReference type="AlphaFoldDB" id="A0A1T5JBJ6"/>
<protein>
    <submittedName>
        <fullName evidence="1">Uncharacterized protein</fullName>
    </submittedName>
</protein>
<accession>A0A1T5JBJ6</accession>
<keyword evidence="2" id="KW-1185">Reference proteome</keyword>
<gene>
    <name evidence="1" type="ORF">SAMN06296058_0683</name>
</gene>
<sequence length="109" mass="11724">MNLIETLQSGGAFASTEAQKRQIKLAKNKTADVLVRELPDAEFRKKVGAPYDRSNLIAACVVGEDGKPLMSAEQAAQLKVSVARDLERICFEVNGAGDQTESDEQAGKS</sequence>
<name>A0A1T5JBJ6_9GAMM</name>
<evidence type="ECO:0000313" key="2">
    <source>
        <dbReference type="Proteomes" id="UP000190341"/>
    </source>
</evidence>